<evidence type="ECO:0000256" key="4">
    <source>
        <dbReference type="ARBA" id="ARBA00022516"/>
    </source>
</evidence>
<keyword evidence="14" id="KW-1185">Reference proteome</keyword>
<evidence type="ECO:0000256" key="6">
    <source>
        <dbReference type="ARBA" id="ARBA00022723"/>
    </source>
</evidence>
<evidence type="ECO:0000256" key="9">
    <source>
        <dbReference type="ARBA" id="ARBA00023098"/>
    </source>
</evidence>
<feature type="binding site" evidence="11">
    <location>
        <position position="60"/>
    </location>
    <ligand>
        <name>Mg(2+)</name>
        <dbReference type="ChEBI" id="CHEBI:18420"/>
    </ligand>
</feature>
<comment type="subcellular location">
    <subcellularLocation>
        <location evidence="11">Cytoplasm</location>
    </subcellularLocation>
</comment>
<keyword evidence="10 11" id="KW-0275">Fatty acid biosynthesis</keyword>
<dbReference type="NCBIfam" id="NF011253">
    <property type="entry name" value="PRK14659.1"/>
    <property type="match status" value="1"/>
</dbReference>
<dbReference type="InterPro" id="IPR002582">
    <property type="entry name" value="ACPS"/>
</dbReference>
<dbReference type="PATRIC" id="fig|1423892.3.peg.345"/>
<dbReference type="SUPFAM" id="SSF56214">
    <property type="entry name" value="4'-phosphopantetheinyl transferase"/>
    <property type="match status" value="1"/>
</dbReference>
<comment type="function">
    <text evidence="11">Transfers the 4'-phosphopantetheine moiety from coenzyme A to a Ser of acyl-carrier-protein.</text>
</comment>
<dbReference type="STRING" id="1423892.EMUR_01680"/>
<dbReference type="Proteomes" id="UP000018689">
    <property type="component" value="Chromosome"/>
</dbReference>
<dbReference type="RefSeq" id="WP_024071960.1">
    <property type="nucleotide sequence ID" value="NC_023063.1"/>
</dbReference>
<proteinExistence type="inferred from homology"/>
<keyword evidence="3 11" id="KW-0963">Cytoplasm</keyword>
<dbReference type="HOGENOM" id="CLU_089696_1_2_5"/>
<evidence type="ECO:0000259" key="12">
    <source>
        <dbReference type="Pfam" id="PF01648"/>
    </source>
</evidence>
<comment type="cofactor">
    <cofactor evidence="1 11">
        <name>Mg(2+)</name>
        <dbReference type="ChEBI" id="CHEBI:18420"/>
    </cofactor>
</comment>
<keyword evidence="6 11" id="KW-0479">Metal-binding</keyword>
<evidence type="ECO:0000313" key="13">
    <source>
        <dbReference type="EMBL" id="AHC39144.1"/>
    </source>
</evidence>
<dbReference type="HAMAP" id="MF_00101">
    <property type="entry name" value="AcpS"/>
    <property type="match status" value="1"/>
</dbReference>
<dbReference type="InterPro" id="IPR004568">
    <property type="entry name" value="Ppantetheine-prot_Trfase_dom"/>
</dbReference>
<evidence type="ECO:0000256" key="5">
    <source>
        <dbReference type="ARBA" id="ARBA00022679"/>
    </source>
</evidence>
<comment type="catalytic activity">
    <reaction evidence="11">
        <text>apo-[ACP] + CoA = holo-[ACP] + adenosine 3',5'-bisphosphate + H(+)</text>
        <dbReference type="Rhea" id="RHEA:12068"/>
        <dbReference type="Rhea" id="RHEA-COMP:9685"/>
        <dbReference type="Rhea" id="RHEA-COMP:9690"/>
        <dbReference type="ChEBI" id="CHEBI:15378"/>
        <dbReference type="ChEBI" id="CHEBI:29999"/>
        <dbReference type="ChEBI" id="CHEBI:57287"/>
        <dbReference type="ChEBI" id="CHEBI:58343"/>
        <dbReference type="ChEBI" id="CHEBI:64479"/>
        <dbReference type="EC" id="2.7.8.7"/>
    </reaction>
</comment>
<name>V9R8H7_9RICK</name>
<keyword evidence="8 11" id="KW-0460">Magnesium</keyword>
<keyword evidence="9 11" id="KW-0443">Lipid metabolism</keyword>
<dbReference type="GO" id="GO:0006633">
    <property type="term" value="P:fatty acid biosynthetic process"/>
    <property type="evidence" value="ECO:0007669"/>
    <property type="project" value="UniProtKB-UniRule"/>
</dbReference>
<dbReference type="OrthoDB" id="517356at2"/>
<dbReference type="EMBL" id="CP006917">
    <property type="protein sequence ID" value="AHC39144.1"/>
    <property type="molecule type" value="Genomic_DNA"/>
</dbReference>
<evidence type="ECO:0000256" key="3">
    <source>
        <dbReference type="ARBA" id="ARBA00022490"/>
    </source>
</evidence>
<accession>V9R8H7</accession>
<keyword evidence="5 11" id="KW-0808">Transferase</keyword>
<dbReference type="NCBIfam" id="TIGR00556">
    <property type="entry name" value="pantethn_trn"/>
    <property type="match status" value="1"/>
</dbReference>
<sequence>MILGIGTDIVYIPRISNLYKKFGIKFLKRVFNEKEIEDSKKYTNFDAQVRHFAKRFAAKEAYVKALGTGFGKSIKMSDIIISNNLYGKPQITINNNSTKHKIELSISDEKDYAIAFIVLYIEL</sequence>
<organism evidence="13 14">
    <name type="scientific">Ehrlichia muris AS145</name>
    <dbReference type="NCBI Taxonomy" id="1423892"/>
    <lineage>
        <taxon>Bacteria</taxon>
        <taxon>Pseudomonadati</taxon>
        <taxon>Pseudomonadota</taxon>
        <taxon>Alphaproteobacteria</taxon>
        <taxon>Rickettsiales</taxon>
        <taxon>Anaplasmataceae</taxon>
        <taxon>Ehrlichia</taxon>
    </lineage>
</organism>
<evidence type="ECO:0000256" key="1">
    <source>
        <dbReference type="ARBA" id="ARBA00001946"/>
    </source>
</evidence>
<evidence type="ECO:0000256" key="11">
    <source>
        <dbReference type="HAMAP-Rule" id="MF_00101"/>
    </source>
</evidence>
<dbReference type="KEGG" id="emr:EMUR_01680"/>
<keyword evidence="7 11" id="KW-0276">Fatty acid metabolism</keyword>
<dbReference type="InterPro" id="IPR050559">
    <property type="entry name" value="P-Pant_transferase_sf"/>
</dbReference>
<comment type="similarity">
    <text evidence="2">Belongs to the P-Pant transferase superfamily. Gsp/Sfp/HetI/AcpT family.</text>
</comment>
<evidence type="ECO:0000313" key="14">
    <source>
        <dbReference type="Proteomes" id="UP000018689"/>
    </source>
</evidence>
<dbReference type="EC" id="2.7.8.7" evidence="11"/>
<dbReference type="PANTHER" id="PTHR12215:SF15">
    <property type="entry name" value="4'-PHOSPHOPANTETHEINYL TRANSFERASE SUPERFAMILY-RELATED"/>
    <property type="match status" value="1"/>
</dbReference>
<dbReference type="PANTHER" id="PTHR12215">
    <property type="entry name" value="PHOSPHOPANTETHEINE TRANSFERASE"/>
    <property type="match status" value="1"/>
</dbReference>
<dbReference type="AlphaFoldDB" id="V9R8H7"/>
<dbReference type="NCBIfam" id="TIGR00516">
    <property type="entry name" value="acpS"/>
    <property type="match status" value="1"/>
</dbReference>
<dbReference type="Gene3D" id="3.90.470.20">
    <property type="entry name" value="4'-phosphopantetheinyl transferase domain"/>
    <property type="match status" value="1"/>
</dbReference>
<comment type="similarity">
    <text evidence="11">Belongs to the P-Pant transferase superfamily. AcpS family.</text>
</comment>
<dbReference type="GO" id="GO:0000287">
    <property type="term" value="F:magnesium ion binding"/>
    <property type="evidence" value="ECO:0007669"/>
    <property type="project" value="UniProtKB-UniRule"/>
</dbReference>
<gene>
    <name evidence="11 13" type="primary">acpS</name>
    <name evidence="13" type="ORF">EMUR_01680</name>
</gene>
<reference evidence="13 14" key="1">
    <citation type="journal article" date="2014" name="Genome Announc.">
        <title>Complete Genome Sequence of Ehrlichia muris Strain AS145T, a Model Monocytotropic Ehrlichia Strain.</title>
        <authorList>
            <person name="Thirumalapura N.R."/>
            <person name="Qin X."/>
            <person name="Kuriakose J.A."/>
            <person name="Walker D.H."/>
        </authorList>
    </citation>
    <scope>NUCLEOTIDE SEQUENCE [LARGE SCALE GENOMIC DNA]</scope>
    <source>
        <strain evidence="14">AS154</strain>
    </source>
</reference>
<feature type="binding site" evidence="11">
    <location>
        <position position="8"/>
    </location>
    <ligand>
        <name>Mg(2+)</name>
        <dbReference type="ChEBI" id="CHEBI:18420"/>
    </ligand>
</feature>
<evidence type="ECO:0000256" key="8">
    <source>
        <dbReference type="ARBA" id="ARBA00022842"/>
    </source>
</evidence>
<evidence type="ECO:0000256" key="10">
    <source>
        <dbReference type="ARBA" id="ARBA00023160"/>
    </source>
</evidence>
<keyword evidence="4 11" id="KW-0444">Lipid biosynthesis</keyword>
<dbReference type="GO" id="GO:0008897">
    <property type="term" value="F:holo-[acyl-carrier-protein] synthase activity"/>
    <property type="evidence" value="ECO:0007669"/>
    <property type="project" value="UniProtKB-UniRule"/>
</dbReference>
<protein>
    <recommendedName>
        <fullName evidence="11">Holo-[acyl-carrier-protein] synthase</fullName>
        <shortName evidence="11">Holo-ACP synthase</shortName>
        <ecNumber evidence="11">2.7.8.7</ecNumber>
    </recommendedName>
    <alternativeName>
        <fullName evidence="11">4'-phosphopantetheinyl transferase AcpS</fullName>
    </alternativeName>
</protein>
<evidence type="ECO:0000256" key="7">
    <source>
        <dbReference type="ARBA" id="ARBA00022832"/>
    </source>
</evidence>
<dbReference type="GO" id="GO:0005829">
    <property type="term" value="C:cytosol"/>
    <property type="evidence" value="ECO:0007669"/>
    <property type="project" value="TreeGrafter"/>
</dbReference>
<evidence type="ECO:0000256" key="2">
    <source>
        <dbReference type="ARBA" id="ARBA00010990"/>
    </source>
</evidence>
<dbReference type="GO" id="GO:0019878">
    <property type="term" value="P:lysine biosynthetic process via aminoadipic acid"/>
    <property type="evidence" value="ECO:0007669"/>
    <property type="project" value="TreeGrafter"/>
</dbReference>
<feature type="domain" description="4'-phosphopantetheinyl transferase" evidence="12">
    <location>
        <begin position="4"/>
        <end position="116"/>
    </location>
</feature>
<dbReference type="InterPro" id="IPR008278">
    <property type="entry name" value="4-PPantetheinyl_Trfase_dom"/>
</dbReference>
<dbReference type="InterPro" id="IPR037143">
    <property type="entry name" value="4-PPantetheinyl_Trfase_dom_sf"/>
</dbReference>
<dbReference type="Pfam" id="PF01648">
    <property type="entry name" value="ACPS"/>
    <property type="match status" value="1"/>
</dbReference>